<dbReference type="CDD" id="cd14066">
    <property type="entry name" value="STKc_IRAK"/>
    <property type="match status" value="1"/>
</dbReference>
<dbReference type="Proteomes" id="UP001341281">
    <property type="component" value="Chromosome 06"/>
</dbReference>
<keyword evidence="6" id="KW-0418">Kinase</keyword>
<dbReference type="GO" id="GO:0046872">
    <property type="term" value="F:metal ion binding"/>
    <property type="evidence" value="ECO:0007669"/>
    <property type="project" value="UniProtKB-KW"/>
</dbReference>
<dbReference type="FunFam" id="1.10.510.10:FF:000467">
    <property type="entry name" value="Liguleless narrow1"/>
    <property type="match status" value="1"/>
</dbReference>
<accession>A0AAQ3X057</accession>
<dbReference type="PROSITE" id="PS00108">
    <property type="entry name" value="PROTEIN_KINASE_ST"/>
    <property type="match status" value="1"/>
</dbReference>
<dbReference type="Gene3D" id="1.10.510.10">
    <property type="entry name" value="Transferase(Phosphotransferase) domain 1"/>
    <property type="match status" value="1"/>
</dbReference>
<dbReference type="AlphaFoldDB" id="A0AAQ3X057"/>
<dbReference type="Gene3D" id="3.30.200.20">
    <property type="entry name" value="Phosphorylase Kinase, domain 1"/>
    <property type="match status" value="1"/>
</dbReference>
<keyword evidence="7" id="KW-0067">ATP-binding</keyword>
<keyword evidence="8" id="KW-0812">Transmembrane</keyword>
<name>A0AAQ3X057_PASNO</name>
<reference evidence="10 11" key="1">
    <citation type="submission" date="2024-02" db="EMBL/GenBank/DDBJ databases">
        <title>High-quality chromosome-scale genome assembly of Pensacola bahiagrass (Paspalum notatum Flugge var. saurae).</title>
        <authorList>
            <person name="Vega J.M."/>
            <person name="Podio M."/>
            <person name="Orjuela J."/>
            <person name="Siena L.A."/>
            <person name="Pessino S.C."/>
            <person name="Combes M.C."/>
            <person name="Mariac C."/>
            <person name="Albertini E."/>
            <person name="Pupilli F."/>
            <person name="Ortiz J.P.A."/>
            <person name="Leblanc O."/>
        </authorList>
    </citation>
    <scope>NUCLEOTIDE SEQUENCE [LARGE SCALE GENOMIC DNA]</scope>
    <source>
        <strain evidence="10">R1</strain>
        <tissue evidence="10">Leaf</tissue>
    </source>
</reference>
<keyword evidence="11" id="KW-1185">Reference proteome</keyword>
<evidence type="ECO:0000256" key="1">
    <source>
        <dbReference type="ARBA" id="ARBA00001968"/>
    </source>
</evidence>
<evidence type="ECO:0000313" key="10">
    <source>
        <dbReference type="EMBL" id="WVZ80878.1"/>
    </source>
</evidence>
<organism evidence="10 11">
    <name type="scientific">Paspalum notatum var. saurae</name>
    <dbReference type="NCBI Taxonomy" id="547442"/>
    <lineage>
        <taxon>Eukaryota</taxon>
        <taxon>Viridiplantae</taxon>
        <taxon>Streptophyta</taxon>
        <taxon>Embryophyta</taxon>
        <taxon>Tracheophyta</taxon>
        <taxon>Spermatophyta</taxon>
        <taxon>Magnoliopsida</taxon>
        <taxon>Liliopsida</taxon>
        <taxon>Poales</taxon>
        <taxon>Poaceae</taxon>
        <taxon>PACMAD clade</taxon>
        <taxon>Panicoideae</taxon>
        <taxon>Andropogonodae</taxon>
        <taxon>Paspaleae</taxon>
        <taxon>Paspalinae</taxon>
        <taxon>Paspalum</taxon>
    </lineage>
</organism>
<evidence type="ECO:0000256" key="5">
    <source>
        <dbReference type="ARBA" id="ARBA00022741"/>
    </source>
</evidence>
<dbReference type="PANTHER" id="PTHR27002">
    <property type="entry name" value="RECEPTOR-LIKE SERINE/THREONINE-PROTEIN KINASE SD1-8"/>
    <property type="match status" value="1"/>
</dbReference>
<dbReference type="GO" id="GO:0005524">
    <property type="term" value="F:ATP binding"/>
    <property type="evidence" value="ECO:0007669"/>
    <property type="project" value="UniProtKB-KW"/>
</dbReference>
<evidence type="ECO:0000259" key="9">
    <source>
        <dbReference type="PROSITE" id="PS50011"/>
    </source>
</evidence>
<dbReference type="SUPFAM" id="SSF56112">
    <property type="entry name" value="Protein kinase-like (PK-like)"/>
    <property type="match status" value="1"/>
</dbReference>
<keyword evidence="5" id="KW-0547">Nucleotide-binding</keyword>
<proteinExistence type="predicted"/>
<keyword evidence="8" id="KW-1133">Transmembrane helix</keyword>
<dbReference type="GO" id="GO:0004674">
    <property type="term" value="F:protein serine/threonine kinase activity"/>
    <property type="evidence" value="ECO:0007669"/>
    <property type="project" value="UniProtKB-KW"/>
</dbReference>
<dbReference type="InterPro" id="IPR000719">
    <property type="entry name" value="Prot_kinase_dom"/>
</dbReference>
<protein>
    <recommendedName>
        <fullName evidence="9">Protein kinase domain-containing protein</fullName>
    </recommendedName>
</protein>
<evidence type="ECO:0000256" key="3">
    <source>
        <dbReference type="ARBA" id="ARBA00022679"/>
    </source>
</evidence>
<dbReference type="EMBL" id="CP144750">
    <property type="protein sequence ID" value="WVZ80878.1"/>
    <property type="molecule type" value="Genomic_DNA"/>
</dbReference>
<keyword evidence="3" id="KW-0808">Transferase</keyword>
<dbReference type="Pfam" id="PF13359">
    <property type="entry name" value="DDE_Tnp_4"/>
    <property type="match status" value="1"/>
</dbReference>
<evidence type="ECO:0000256" key="7">
    <source>
        <dbReference type="ARBA" id="ARBA00022840"/>
    </source>
</evidence>
<evidence type="ECO:0000256" key="2">
    <source>
        <dbReference type="ARBA" id="ARBA00022527"/>
    </source>
</evidence>
<dbReference type="GO" id="GO:0005886">
    <property type="term" value="C:plasma membrane"/>
    <property type="evidence" value="ECO:0007669"/>
    <property type="project" value="TreeGrafter"/>
</dbReference>
<comment type="cofactor">
    <cofactor evidence="1">
        <name>a divalent metal cation</name>
        <dbReference type="ChEBI" id="CHEBI:60240"/>
    </cofactor>
</comment>
<dbReference type="PROSITE" id="PS50011">
    <property type="entry name" value="PROTEIN_KINASE_DOM"/>
    <property type="match status" value="1"/>
</dbReference>
<evidence type="ECO:0000256" key="6">
    <source>
        <dbReference type="ARBA" id="ARBA00022777"/>
    </source>
</evidence>
<dbReference type="PANTHER" id="PTHR27002:SF396">
    <property type="entry name" value="OS06G0496800 PROTEIN"/>
    <property type="match status" value="1"/>
</dbReference>
<feature type="transmembrane region" description="Helical" evidence="8">
    <location>
        <begin position="40"/>
        <end position="60"/>
    </location>
</feature>
<dbReference type="Pfam" id="PF07714">
    <property type="entry name" value="PK_Tyr_Ser-Thr"/>
    <property type="match status" value="1"/>
</dbReference>
<dbReference type="FunFam" id="3.30.200.20:FF:001120">
    <property type="entry name" value="Putative DUF26-domain receptor-like protein kinase family protein"/>
    <property type="match status" value="1"/>
</dbReference>
<keyword evidence="8" id="KW-0472">Membrane</keyword>
<evidence type="ECO:0000313" key="11">
    <source>
        <dbReference type="Proteomes" id="UP001341281"/>
    </source>
</evidence>
<sequence>MAAAGRLGGYQRRLLATAPAPVGDGASSHGSSSSPDAMRIMVGVLVTVIICTLLYCVYCWRWRKRNAIRRSLLDSLWRRSNSDLPLMDLASILAATDNFSKANKLGEGGFGPVYRVSNQAQPATSLLSPNRTSADLLNAQGVLSGGSEIAVKRLSARSRQGAAEFRNEVELIAKLQHRNLVRLLGWCAEREEKLLVYEYLPNRSLDAFLFDPSKSAQLGWTTRHNVILGIARGLLYLHEDSLLKVVHRDLKASNVLLDDKMSPKISDFGMAKIFEDDTNGINTGRVVGTYGYMAPEFALEGVFSVKSDVFSFGVLLLEILSGQRNGALYLEEHQQSLIQDAWKLWTEDRSAEFMDPSLGRSYSKDEAWRCYHVGLLCVQESPDVRPTMSNVLLMLISDHMKLPEPSMPPLFTRLRNISFQFSHYALLHFWRGEKHRMHSLTTIDSSDDEGLDDLEEIELLLILWCYYHQPHPKVRRGAFYPWFENCIGALDETHIRLQVSGDSNLNFIGRHMVPTFNVLAVVDLDCRFIFVCSGRPGSMHDYSILQQALVHYHDHFPHPPQDKFYLVDSAYANSPGFLAPYRNTRYHLQQFQHGHLPETMEELFNYRHAQLRCSVERTFGQLKNKFRILKSISNYGLHTSNRIVVACMALHDFIKDNGGDTGGDWTQTSIHAGNNDDCIQPDLPDLMQEAAIEGDQGYMDRLRDMIAASMASYFGIPLHP</sequence>
<dbReference type="InterPro" id="IPR027806">
    <property type="entry name" value="HARBI1_dom"/>
</dbReference>
<dbReference type="InterPro" id="IPR001245">
    <property type="entry name" value="Ser-Thr/Tyr_kinase_cat_dom"/>
</dbReference>
<dbReference type="SMART" id="SM00220">
    <property type="entry name" value="S_TKc"/>
    <property type="match status" value="1"/>
</dbReference>
<dbReference type="InterPro" id="IPR008271">
    <property type="entry name" value="Ser/Thr_kinase_AS"/>
</dbReference>
<keyword evidence="4" id="KW-0479">Metal-binding</keyword>
<gene>
    <name evidence="10" type="ORF">U9M48_028319</name>
</gene>
<evidence type="ECO:0000256" key="8">
    <source>
        <dbReference type="SAM" id="Phobius"/>
    </source>
</evidence>
<dbReference type="InterPro" id="IPR011009">
    <property type="entry name" value="Kinase-like_dom_sf"/>
</dbReference>
<evidence type="ECO:0000256" key="4">
    <source>
        <dbReference type="ARBA" id="ARBA00022723"/>
    </source>
</evidence>
<feature type="domain" description="Protein kinase" evidence="9">
    <location>
        <begin position="99"/>
        <end position="402"/>
    </location>
</feature>
<keyword evidence="2" id="KW-0723">Serine/threonine-protein kinase</keyword>